<proteinExistence type="predicted"/>
<dbReference type="KEGG" id="ngr:NAEGRDRAFT_75898"/>
<evidence type="ECO:0000313" key="1">
    <source>
        <dbReference type="EMBL" id="EFC36394.1"/>
    </source>
</evidence>
<dbReference type="EMBL" id="GG738931">
    <property type="protein sequence ID" value="EFC36394.1"/>
    <property type="molecule type" value="Genomic_DNA"/>
</dbReference>
<dbReference type="AlphaFoldDB" id="D2W3C6"/>
<name>D2W3C6_NAEGR</name>
<accession>D2W3C6</accession>
<reference evidence="1 2" key="1">
    <citation type="journal article" date="2010" name="Cell">
        <title>The genome of Naegleria gruberi illuminates early eukaryotic versatility.</title>
        <authorList>
            <person name="Fritz-Laylin L.K."/>
            <person name="Prochnik S.E."/>
            <person name="Ginger M.L."/>
            <person name="Dacks J.B."/>
            <person name="Carpenter M.L."/>
            <person name="Field M.C."/>
            <person name="Kuo A."/>
            <person name="Paredez A."/>
            <person name="Chapman J."/>
            <person name="Pham J."/>
            <person name="Shu S."/>
            <person name="Neupane R."/>
            <person name="Cipriano M."/>
            <person name="Mancuso J."/>
            <person name="Tu H."/>
            <person name="Salamov A."/>
            <person name="Lindquist E."/>
            <person name="Shapiro H."/>
            <person name="Lucas S."/>
            <person name="Grigoriev I.V."/>
            <person name="Cande W.Z."/>
            <person name="Fulton C."/>
            <person name="Rokhsar D.S."/>
            <person name="Dawson S.C."/>
        </authorList>
    </citation>
    <scope>NUCLEOTIDE SEQUENCE [LARGE SCALE GENOMIC DNA]</scope>
    <source>
        <strain evidence="1 2">NEG-M</strain>
    </source>
</reference>
<evidence type="ECO:0000313" key="2">
    <source>
        <dbReference type="Proteomes" id="UP000006671"/>
    </source>
</evidence>
<protein>
    <submittedName>
        <fullName evidence="1">Predicted protein</fullName>
    </submittedName>
</protein>
<keyword evidence="2" id="KW-1185">Reference proteome</keyword>
<organism evidence="2">
    <name type="scientific">Naegleria gruberi</name>
    <name type="common">Amoeba</name>
    <dbReference type="NCBI Taxonomy" id="5762"/>
    <lineage>
        <taxon>Eukaryota</taxon>
        <taxon>Discoba</taxon>
        <taxon>Heterolobosea</taxon>
        <taxon>Tetramitia</taxon>
        <taxon>Eutetramitia</taxon>
        <taxon>Vahlkampfiidae</taxon>
        <taxon>Naegleria</taxon>
    </lineage>
</organism>
<dbReference type="InParanoid" id="D2W3C6"/>
<sequence>MYWFNLFRNTLAFPTLDKKFEEIKELSSESIEKIRKIQDKETLYEIIDHLKSQDSDDVPLIDSFQYTYERAPKVEKLKENYLKLALILTVMYNGYQFSYLKDHVVISLKKKNKGNQDKFICPLPTFCMLILFSNAQENLPFDKKHSDDLFVAPYISSETVKKVKKKKKKSKAYDSDDSILPPLKMMTDQIFN</sequence>
<dbReference type="VEuPathDB" id="AmoebaDB:NAEGRDRAFT_75898"/>
<dbReference type="Proteomes" id="UP000006671">
    <property type="component" value="Unassembled WGS sequence"/>
</dbReference>
<dbReference type="GeneID" id="8862307"/>
<dbReference type="RefSeq" id="XP_002669138.1">
    <property type="nucleotide sequence ID" value="XM_002669092.1"/>
</dbReference>
<gene>
    <name evidence="1" type="ORF">NAEGRDRAFT_75898</name>
</gene>